<dbReference type="InterPro" id="IPR016208">
    <property type="entry name" value="Ald_Oxase/xanthine_DH-like"/>
</dbReference>
<dbReference type="PANTHER" id="PTHR11908">
    <property type="entry name" value="XANTHINE DEHYDROGENASE"/>
    <property type="match status" value="1"/>
</dbReference>
<dbReference type="EMBL" id="JABEQE010000036">
    <property type="protein sequence ID" value="MBB2174241.1"/>
    <property type="molecule type" value="Genomic_DNA"/>
</dbReference>
<name>A0A7W4J3Y4_9PROT</name>
<evidence type="ECO:0000256" key="1">
    <source>
        <dbReference type="ARBA" id="ARBA00022505"/>
    </source>
</evidence>
<dbReference type="AlphaFoldDB" id="A0A7W4J3Y4"/>
<organism evidence="2 3">
    <name type="scientific">Gluconacetobacter asukensis</name>
    <dbReference type="NCBI Taxonomy" id="1017181"/>
    <lineage>
        <taxon>Bacteria</taxon>
        <taxon>Pseudomonadati</taxon>
        <taxon>Pseudomonadota</taxon>
        <taxon>Alphaproteobacteria</taxon>
        <taxon>Acetobacterales</taxon>
        <taxon>Acetobacteraceae</taxon>
        <taxon>Gluconacetobacter</taxon>
    </lineage>
</organism>
<dbReference type="PANTHER" id="PTHR11908:SF132">
    <property type="entry name" value="ALDEHYDE OXIDASE 1-RELATED"/>
    <property type="match status" value="1"/>
</dbReference>
<dbReference type="Gene3D" id="3.30.365.10">
    <property type="entry name" value="Aldehyde oxidase/xanthine dehydrogenase, molybdopterin binding domain"/>
    <property type="match status" value="1"/>
</dbReference>
<keyword evidence="1" id="KW-0500">Molybdenum</keyword>
<protein>
    <submittedName>
        <fullName evidence="2">Xanthine dehydrogenase molybdopterin binding subunit</fullName>
    </submittedName>
</protein>
<evidence type="ECO:0000313" key="2">
    <source>
        <dbReference type="EMBL" id="MBB2174241.1"/>
    </source>
</evidence>
<dbReference type="InterPro" id="IPR037165">
    <property type="entry name" value="AldOxase/xan_DH_Mopterin-bd_sf"/>
</dbReference>
<accession>A0A7W4J3Y4</accession>
<gene>
    <name evidence="2" type="ORF">HLH35_19400</name>
</gene>
<keyword evidence="3" id="KW-1185">Reference proteome</keyword>
<reference evidence="2 3" key="1">
    <citation type="submission" date="2020-04" db="EMBL/GenBank/DDBJ databases">
        <title>Description of novel Gluconacetobacter.</title>
        <authorList>
            <person name="Sombolestani A."/>
        </authorList>
    </citation>
    <scope>NUCLEOTIDE SEQUENCE [LARGE SCALE GENOMIC DNA]</scope>
    <source>
        <strain evidence="2 3">LMG 27724</strain>
    </source>
</reference>
<proteinExistence type="predicted"/>
<evidence type="ECO:0000313" key="3">
    <source>
        <dbReference type="Proteomes" id="UP000577891"/>
    </source>
</evidence>
<dbReference type="SUPFAM" id="SSF56003">
    <property type="entry name" value="Molybdenum cofactor-binding domain"/>
    <property type="match status" value="1"/>
</dbReference>
<dbReference type="GO" id="GO:0016491">
    <property type="term" value="F:oxidoreductase activity"/>
    <property type="evidence" value="ECO:0007669"/>
    <property type="project" value="InterPro"/>
</dbReference>
<dbReference type="GO" id="GO:0005506">
    <property type="term" value="F:iron ion binding"/>
    <property type="evidence" value="ECO:0007669"/>
    <property type="project" value="InterPro"/>
</dbReference>
<feature type="non-terminal residue" evidence="2">
    <location>
        <position position="1"/>
    </location>
</feature>
<dbReference type="Proteomes" id="UP000577891">
    <property type="component" value="Unassembled WGS sequence"/>
</dbReference>
<sequence length="111" mass="12021">LVWDETGRLRTHAPSTYKIPACSDRPRIFNVALLERAPNREETIFRSKAVGEPPFVHGVAVLHAISDALASLDGYRSCPGLDAPATPEAILRAAERMRARAAARTDVTSVG</sequence>
<comment type="caution">
    <text evidence="2">The sequence shown here is derived from an EMBL/GenBank/DDBJ whole genome shotgun (WGS) entry which is preliminary data.</text>
</comment>